<evidence type="ECO:0000313" key="4">
    <source>
        <dbReference type="Proteomes" id="UP000310719"/>
    </source>
</evidence>
<dbReference type="AlphaFoldDB" id="A0A4V6JHC5"/>
<proteinExistence type="predicted"/>
<reference evidence="3" key="1">
    <citation type="submission" date="2017-09" db="EMBL/GenBank/DDBJ databases">
        <title>FDA dAtabase for Regulatory Grade micrObial Sequences (FDA-ARGOS): Supporting development and validation of Infectious Disease Dx tests.</title>
        <authorList>
            <person name="Minogue T."/>
            <person name="Wolcott M."/>
            <person name="Wasieloski L."/>
            <person name="Aguilar W."/>
            <person name="Moore D."/>
            <person name="Tallon L."/>
            <person name="Sadzewicz L."/>
            <person name="Ott S."/>
            <person name="Zhao X."/>
            <person name="Nagaraj S."/>
            <person name="Vavikolanu K."/>
            <person name="Aluvathingal J."/>
            <person name="Nadendla S."/>
            <person name="Sichtig H."/>
        </authorList>
    </citation>
    <scope>NUCLEOTIDE SEQUENCE [LARGE SCALE GENOMIC DNA]</scope>
    <source>
        <strain evidence="3">FDAARGOS_404</strain>
    </source>
</reference>
<name>A0A4V6JHC5_9ENTR</name>
<accession>A0A4V6JHC5</accession>
<sequence length="230" mass="25328">MVDTALFVGNIATDDAKKVANRIYDIIVSPGIIPGLINGALTVPLDLGYLALGYFDTDSRFAHQTQRIRMAEAIHNDILNYEHITNAVKKIFERFNTYLTVSQQDSVYRTVVSSIAGRLAAANIISSIGAAVLTRVSFISAKRANNGIGKVTMLLLVGGMAERSISVSEALAIQFPEIYELLRPHDYDLTYFLFEPAVKPFVEAIHIGNQLGQPHFNRIIEIVGHKLNGK</sequence>
<protein>
    <submittedName>
        <fullName evidence="2">Uncharacterized protein</fullName>
    </submittedName>
</protein>
<evidence type="ECO:0000313" key="3">
    <source>
        <dbReference type="Proteomes" id="UP000222768"/>
    </source>
</evidence>
<dbReference type="Proteomes" id="UP000310719">
    <property type="component" value="Chromosome"/>
</dbReference>
<reference evidence="2 4" key="3">
    <citation type="submission" date="2019-05" db="EMBL/GenBank/DDBJ databases">
        <authorList>
            <consortium name="Pathogen Informatics"/>
        </authorList>
    </citation>
    <scope>NUCLEOTIDE SEQUENCE [LARGE SCALE GENOMIC DNA]</scope>
    <source>
        <strain evidence="2 4">NCTC13032</strain>
    </source>
</reference>
<dbReference type="EMBL" id="PDLK01000002">
    <property type="protein sequence ID" value="PHH02660.1"/>
    <property type="molecule type" value="Genomic_DNA"/>
</dbReference>
<reference evidence="1" key="2">
    <citation type="submission" date="2017-09" db="EMBL/GenBank/DDBJ databases">
        <title>FDA dAtabase for Regulatory Grade micrObial Sequences (FDA-ARGOS): Supporting development and validation of Infectious Disease Dx tests.</title>
        <authorList>
            <person name="Minogue T."/>
            <person name="Wolcott M."/>
            <person name="Wasieloski L."/>
            <person name="Aguilar W."/>
            <person name="Moore D."/>
            <person name="Tallon L.J."/>
            <person name="Sadzewicz L."/>
            <person name="Ott S."/>
            <person name="Zhao X."/>
            <person name="Nagaraj S."/>
            <person name="Vavikolanu K."/>
            <person name="Aluvathingal J."/>
            <person name="Nadendla S."/>
            <person name="Sichtig H."/>
        </authorList>
    </citation>
    <scope>NUCLEOTIDE SEQUENCE</scope>
    <source>
        <strain evidence="1">FDAARGOS_404</strain>
    </source>
</reference>
<dbReference type="EMBL" id="LR590464">
    <property type="protein sequence ID" value="VTP63433.1"/>
    <property type="molecule type" value="Genomic_DNA"/>
</dbReference>
<dbReference type="RefSeq" id="WP_051916105.1">
    <property type="nucleotide sequence ID" value="NZ_CP083630.1"/>
</dbReference>
<evidence type="ECO:0000313" key="2">
    <source>
        <dbReference type="EMBL" id="VTP63433.1"/>
    </source>
</evidence>
<dbReference type="Proteomes" id="UP000222768">
    <property type="component" value="Unassembled WGS sequence"/>
</dbReference>
<organism evidence="2 4">
    <name type="scientific">Leclercia adecarboxylata</name>
    <dbReference type="NCBI Taxonomy" id="83655"/>
    <lineage>
        <taxon>Bacteria</taxon>
        <taxon>Pseudomonadati</taxon>
        <taxon>Pseudomonadota</taxon>
        <taxon>Gammaproteobacteria</taxon>
        <taxon>Enterobacterales</taxon>
        <taxon>Enterobacteriaceae</taxon>
        <taxon>Leclercia</taxon>
    </lineage>
</organism>
<gene>
    <name evidence="1" type="ORF">CRX53_01130</name>
    <name evidence="2" type="ORF">NCTC13032_00859</name>
</gene>
<evidence type="ECO:0000313" key="1">
    <source>
        <dbReference type="EMBL" id="PHH02660.1"/>
    </source>
</evidence>